<name>A0A7S8MXK8_9MICO</name>
<gene>
    <name evidence="2" type="ORF">IT882_02755</name>
</gene>
<dbReference type="InterPro" id="IPR006121">
    <property type="entry name" value="HMA_dom"/>
</dbReference>
<dbReference type="GO" id="GO:0046872">
    <property type="term" value="F:metal ion binding"/>
    <property type="evidence" value="ECO:0007669"/>
    <property type="project" value="InterPro"/>
</dbReference>
<dbReference type="AlphaFoldDB" id="A0A7S8MXK8"/>
<dbReference type="RefSeq" id="WP_195693072.1">
    <property type="nucleotide sequence ID" value="NZ_CP064760.1"/>
</dbReference>
<evidence type="ECO:0000313" key="3">
    <source>
        <dbReference type="Proteomes" id="UP000594480"/>
    </source>
</evidence>
<keyword evidence="3" id="KW-1185">Reference proteome</keyword>
<evidence type="ECO:0000313" key="2">
    <source>
        <dbReference type="EMBL" id="QPE05052.1"/>
    </source>
</evidence>
<feature type="domain" description="HMA" evidence="1">
    <location>
        <begin position="2"/>
        <end position="66"/>
    </location>
</feature>
<dbReference type="InterPro" id="IPR036163">
    <property type="entry name" value="HMA_dom_sf"/>
</dbReference>
<accession>A0A7S8MXK8</accession>
<dbReference type="Pfam" id="PF00403">
    <property type="entry name" value="HMA"/>
    <property type="match status" value="1"/>
</dbReference>
<evidence type="ECO:0000259" key="1">
    <source>
        <dbReference type="PROSITE" id="PS50846"/>
    </source>
</evidence>
<sequence length="68" mass="7232">MAHHEYLVTGMTCGHCEHAVRDEVSRIPGVSAIEVSASTGLLTVTAENLDDDAVFSAVDEAGYQAARR</sequence>
<dbReference type="SUPFAM" id="SSF55008">
    <property type="entry name" value="HMA, heavy metal-associated domain"/>
    <property type="match status" value="1"/>
</dbReference>
<dbReference type="Gene3D" id="3.30.70.100">
    <property type="match status" value="1"/>
</dbReference>
<dbReference type="CDD" id="cd00371">
    <property type="entry name" value="HMA"/>
    <property type="match status" value="1"/>
</dbReference>
<reference evidence="2 3" key="1">
    <citation type="submission" date="2020-11" db="EMBL/GenBank/DDBJ databases">
        <title>Amino acid is mineralized and recycled by bacteria in oceanic microbiome.</title>
        <authorList>
            <person name="Zheng L.Y."/>
        </authorList>
    </citation>
    <scope>NUCLEOTIDE SEQUENCE [LARGE SCALE GENOMIC DNA]</scope>
    <source>
        <strain evidence="2 3">A32-1</strain>
    </source>
</reference>
<dbReference type="KEGG" id="msf:IT882_02755"/>
<dbReference type="EMBL" id="CP064760">
    <property type="protein sequence ID" value="QPE05052.1"/>
    <property type="molecule type" value="Genomic_DNA"/>
</dbReference>
<proteinExistence type="predicted"/>
<dbReference type="Proteomes" id="UP000594480">
    <property type="component" value="Chromosome"/>
</dbReference>
<protein>
    <submittedName>
        <fullName evidence="2">Heavy-metal-associated domain-containing protein</fullName>
    </submittedName>
</protein>
<organism evidence="2 3">
    <name type="scientific">Microbacterium schleiferi</name>
    <dbReference type="NCBI Taxonomy" id="69362"/>
    <lineage>
        <taxon>Bacteria</taxon>
        <taxon>Bacillati</taxon>
        <taxon>Actinomycetota</taxon>
        <taxon>Actinomycetes</taxon>
        <taxon>Micrococcales</taxon>
        <taxon>Microbacteriaceae</taxon>
        <taxon>Microbacterium</taxon>
    </lineage>
</organism>
<dbReference type="PROSITE" id="PS50846">
    <property type="entry name" value="HMA_2"/>
    <property type="match status" value="1"/>
</dbReference>